<dbReference type="EMBL" id="JAQZSM010000011">
    <property type="protein sequence ID" value="MDD7971960.1"/>
    <property type="molecule type" value="Genomic_DNA"/>
</dbReference>
<gene>
    <name evidence="2" type="ORF">PUT78_12705</name>
</gene>
<dbReference type="Proteomes" id="UP001431784">
    <property type="component" value="Unassembled WGS sequence"/>
</dbReference>
<evidence type="ECO:0000259" key="1">
    <source>
        <dbReference type="Pfam" id="PF22578"/>
    </source>
</evidence>
<dbReference type="NCBIfam" id="TIGR02032">
    <property type="entry name" value="GG-red-SF"/>
    <property type="match status" value="1"/>
</dbReference>
<organism evidence="2 3">
    <name type="scientific">Roseinatronobacter alkalisoli</name>
    <dbReference type="NCBI Taxonomy" id="3028235"/>
    <lineage>
        <taxon>Bacteria</taxon>
        <taxon>Pseudomonadati</taxon>
        <taxon>Pseudomonadota</taxon>
        <taxon>Alphaproteobacteria</taxon>
        <taxon>Rhodobacterales</taxon>
        <taxon>Paracoccaceae</taxon>
        <taxon>Roseinatronobacter</taxon>
    </lineage>
</organism>
<reference evidence="2" key="1">
    <citation type="submission" date="2023-02" db="EMBL/GenBank/DDBJ databases">
        <title>Description of Roseinatronobacter alkalisoli sp. nov., an alkaliphilic bacerium isolated from soda soil.</title>
        <authorList>
            <person name="Wei W."/>
        </authorList>
    </citation>
    <scope>NUCLEOTIDE SEQUENCE</scope>
    <source>
        <strain evidence="2">HJB301</strain>
    </source>
</reference>
<dbReference type="InterPro" id="IPR011777">
    <property type="entry name" value="Geranylgeranyl_Rdtase_fam"/>
</dbReference>
<evidence type="ECO:0000313" key="3">
    <source>
        <dbReference type="Proteomes" id="UP001431784"/>
    </source>
</evidence>
<keyword evidence="3" id="KW-1185">Reference proteome</keyword>
<dbReference type="PRINTS" id="PR00420">
    <property type="entry name" value="RNGMNOXGNASE"/>
</dbReference>
<dbReference type="PANTHER" id="PTHR42685:SF22">
    <property type="entry name" value="CONDITIONED MEDIUM FACTOR RECEPTOR 1"/>
    <property type="match status" value="1"/>
</dbReference>
<dbReference type="Pfam" id="PF22578">
    <property type="entry name" value="GGR_cat"/>
    <property type="match status" value="1"/>
</dbReference>
<evidence type="ECO:0000313" key="2">
    <source>
        <dbReference type="EMBL" id="MDD7971960.1"/>
    </source>
</evidence>
<feature type="domain" description="Digeranylgeranylglycerophospholipid reductase catalytic" evidence="1">
    <location>
        <begin position="226"/>
        <end position="292"/>
    </location>
</feature>
<dbReference type="InterPro" id="IPR050407">
    <property type="entry name" value="Geranylgeranyl_reductase"/>
</dbReference>
<dbReference type="Pfam" id="PF12831">
    <property type="entry name" value="FAD_oxidored"/>
    <property type="match status" value="1"/>
</dbReference>
<name>A0ABT5TBA7_9RHOB</name>
<dbReference type="PANTHER" id="PTHR42685">
    <property type="entry name" value="GERANYLGERANYL DIPHOSPHATE REDUCTASE"/>
    <property type="match status" value="1"/>
</dbReference>
<sequence>MKGQKRLLAHNATTTSRRPNALCVSNLLVSTITDRRSPKQEGCFVKHSFDVLVLGSGPAGSAAAITAARSGLSVALIDKSAFPREKLCGGGITGRSARYMAEIFELCPDRNLFLGSTRFRLAFEGSTIGEMADAPVLQMTMRREFDAELHRRAVAAGAQVFAPVKVSTINTETPSLTLADGRILSSRILIGADGANSAVARSLYGRAFDPAEIGFGLEVELDRSLTDDNTVEIDLGAAPWGYGWKFPKNDSITLGVGGLHAKNPDMQAYFRKYLALHAPHLRDKSRIRCKGAFLPFGAYRKVPGRGPVLLVGDAAGLVDPITGEGIAWAMRSGQFAGEVAVRTLQTNTRPMDAYMERLRYIHREIAVARRIRMLIYATPVRRYFPRTVERNPSMTRSYLRLLSGEVDYHDLGHKVLWRIARQLGVAALGR</sequence>
<dbReference type="Gene3D" id="3.50.50.60">
    <property type="entry name" value="FAD/NAD(P)-binding domain"/>
    <property type="match status" value="1"/>
</dbReference>
<dbReference type="SUPFAM" id="SSF51905">
    <property type="entry name" value="FAD/NAD(P)-binding domain"/>
    <property type="match status" value="1"/>
</dbReference>
<proteinExistence type="predicted"/>
<accession>A0ABT5TBA7</accession>
<dbReference type="InterPro" id="IPR054715">
    <property type="entry name" value="GGR_cat"/>
</dbReference>
<protein>
    <submittedName>
        <fullName evidence="2">Geranylgeranyl reductase family protein</fullName>
    </submittedName>
</protein>
<dbReference type="InterPro" id="IPR036188">
    <property type="entry name" value="FAD/NAD-bd_sf"/>
</dbReference>
<comment type="caution">
    <text evidence="2">The sequence shown here is derived from an EMBL/GenBank/DDBJ whole genome shotgun (WGS) entry which is preliminary data.</text>
</comment>